<dbReference type="EMBL" id="BMAU01021206">
    <property type="protein sequence ID" value="GFX99204.1"/>
    <property type="molecule type" value="Genomic_DNA"/>
</dbReference>
<protein>
    <submittedName>
        <fullName evidence="1">Uncharacterized protein</fullName>
    </submittedName>
</protein>
<proteinExistence type="predicted"/>
<evidence type="ECO:0000313" key="2">
    <source>
        <dbReference type="Proteomes" id="UP000887159"/>
    </source>
</evidence>
<sequence length="105" mass="12011">MTLQREFGLICEEYRSPLLSDPQEMCPLSHNKQTLLCGPLRRTHRNGRLAKRQELRKRLRTVLGDIILPDATKQSATSHGTVVFLRLQESERERKRSSAGVADRG</sequence>
<accession>A0A8X6RUP3</accession>
<reference evidence="1" key="1">
    <citation type="submission" date="2020-08" db="EMBL/GenBank/DDBJ databases">
        <title>Multicomponent nature underlies the extraordinary mechanical properties of spider dragline silk.</title>
        <authorList>
            <person name="Kono N."/>
            <person name="Nakamura H."/>
            <person name="Mori M."/>
            <person name="Yoshida Y."/>
            <person name="Ohtoshi R."/>
            <person name="Malay A.D."/>
            <person name="Moran D.A.P."/>
            <person name="Tomita M."/>
            <person name="Numata K."/>
            <person name="Arakawa K."/>
        </authorList>
    </citation>
    <scope>NUCLEOTIDE SEQUENCE</scope>
</reference>
<gene>
    <name evidence="1" type="ORF">TNCV_2493851</name>
</gene>
<dbReference type="Proteomes" id="UP000887159">
    <property type="component" value="Unassembled WGS sequence"/>
</dbReference>
<evidence type="ECO:0000313" key="1">
    <source>
        <dbReference type="EMBL" id="GFX99204.1"/>
    </source>
</evidence>
<comment type="caution">
    <text evidence="1">The sequence shown here is derived from an EMBL/GenBank/DDBJ whole genome shotgun (WGS) entry which is preliminary data.</text>
</comment>
<organism evidence="1 2">
    <name type="scientific">Trichonephila clavipes</name>
    <name type="common">Golden silk orbweaver</name>
    <name type="synonym">Nephila clavipes</name>
    <dbReference type="NCBI Taxonomy" id="2585209"/>
    <lineage>
        <taxon>Eukaryota</taxon>
        <taxon>Metazoa</taxon>
        <taxon>Ecdysozoa</taxon>
        <taxon>Arthropoda</taxon>
        <taxon>Chelicerata</taxon>
        <taxon>Arachnida</taxon>
        <taxon>Araneae</taxon>
        <taxon>Araneomorphae</taxon>
        <taxon>Entelegynae</taxon>
        <taxon>Araneoidea</taxon>
        <taxon>Nephilidae</taxon>
        <taxon>Trichonephila</taxon>
    </lineage>
</organism>
<name>A0A8X6RUP3_TRICX</name>
<dbReference type="AlphaFoldDB" id="A0A8X6RUP3"/>
<keyword evidence="2" id="KW-1185">Reference proteome</keyword>